<dbReference type="PANTHER" id="PTHR11675:SF128">
    <property type="entry name" value="POLYPEPTIDE N-ACETYLGALACTOSAMINYLTRANSFERASE 13-RELATED"/>
    <property type="match status" value="1"/>
</dbReference>
<evidence type="ECO:0000256" key="3">
    <source>
        <dbReference type="ARBA" id="ARBA00023034"/>
    </source>
</evidence>
<dbReference type="OrthoDB" id="429263at2759"/>
<dbReference type="GO" id="GO:0004653">
    <property type="term" value="F:polypeptide N-acetylgalactosaminyltransferase activity"/>
    <property type="evidence" value="ECO:0007669"/>
    <property type="project" value="TreeGrafter"/>
</dbReference>
<evidence type="ECO:0000256" key="5">
    <source>
        <dbReference type="RuleBase" id="RU361242"/>
    </source>
</evidence>
<keyword evidence="2 5" id="KW-0430">Lectin</keyword>
<dbReference type="KEGG" id="bgt:106078187"/>
<dbReference type="GO" id="GO:0030246">
    <property type="term" value="F:carbohydrate binding"/>
    <property type="evidence" value="ECO:0007669"/>
    <property type="project" value="UniProtKB-KW"/>
</dbReference>
<evidence type="ECO:0000256" key="4">
    <source>
        <dbReference type="ARBA" id="ARBA00023157"/>
    </source>
</evidence>
<keyword evidence="5" id="KW-0328">Glycosyltransferase</keyword>
<dbReference type="InterPro" id="IPR000772">
    <property type="entry name" value="Ricin_B_lectin"/>
</dbReference>
<dbReference type="Pfam" id="PF00535">
    <property type="entry name" value="Glycos_transf_2"/>
    <property type="match status" value="1"/>
</dbReference>
<keyword evidence="4 5" id="KW-1015">Disulfide bond</keyword>
<comment type="subcellular location">
    <subcellularLocation>
        <location evidence="1 5">Golgi apparatus membrane</location>
        <topology evidence="1 5">Single-pass type II membrane protein</topology>
    </subcellularLocation>
</comment>
<comment type="similarity">
    <text evidence="5">Belongs to the glycosyltransferase 2 family. GalNAc-T subfamily.</text>
</comment>
<organism evidence="7 8">
    <name type="scientific">Biomphalaria glabrata</name>
    <name type="common">Bloodfluke planorb</name>
    <name type="synonym">Freshwater snail</name>
    <dbReference type="NCBI Taxonomy" id="6526"/>
    <lineage>
        <taxon>Eukaryota</taxon>
        <taxon>Metazoa</taxon>
        <taxon>Spiralia</taxon>
        <taxon>Lophotrochozoa</taxon>
        <taxon>Mollusca</taxon>
        <taxon>Gastropoda</taxon>
        <taxon>Heterobranchia</taxon>
        <taxon>Euthyneura</taxon>
        <taxon>Panpulmonata</taxon>
        <taxon>Hygrophila</taxon>
        <taxon>Lymnaeoidea</taxon>
        <taxon>Planorbidae</taxon>
        <taxon>Biomphalaria</taxon>
    </lineage>
</organism>
<dbReference type="InterPro" id="IPR001173">
    <property type="entry name" value="Glyco_trans_2-like"/>
</dbReference>
<dbReference type="VEuPathDB" id="VectorBase:BGLB020902"/>
<dbReference type="InterPro" id="IPR035992">
    <property type="entry name" value="Ricin_B-like_lectins"/>
</dbReference>
<dbReference type="AlphaFoldDB" id="A0A2C9KKY5"/>
<dbReference type="SUPFAM" id="SSF50370">
    <property type="entry name" value="Ricin B-like lectins"/>
    <property type="match status" value="1"/>
</dbReference>
<feature type="domain" description="Ricin B lectin" evidence="6">
    <location>
        <begin position="405"/>
        <end position="525"/>
    </location>
</feature>
<dbReference type="UniPathway" id="UPA00378"/>
<evidence type="ECO:0000259" key="6">
    <source>
        <dbReference type="SMART" id="SM00458"/>
    </source>
</evidence>
<accession>A0A2C9KKY5</accession>
<evidence type="ECO:0000313" key="7">
    <source>
        <dbReference type="EnsemblMetazoa" id="BGLB020902-PC"/>
    </source>
</evidence>
<dbReference type="InterPro" id="IPR029044">
    <property type="entry name" value="Nucleotide-diphossugar_trans"/>
</dbReference>
<dbReference type="Proteomes" id="UP000076420">
    <property type="component" value="Unassembled WGS sequence"/>
</dbReference>
<dbReference type="VEuPathDB" id="VectorBase:BGLAX_029287"/>
<dbReference type="RefSeq" id="XP_013094446.2">
    <property type="nucleotide sequence ID" value="XM_013238992.2"/>
</dbReference>
<comment type="cofactor">
    <cofactor evidence="5">
        <name>Mn(2+)</name>
        <dbReference type="ChEBI" id="CHEBI:29035"/>
    </cofactor>
</comment>
<sequence>MKRKKCCACMVPTLMVFCLLFVWRERWIYYVLSADQHVSFNEKINKELNLMIHSGQSEKIPKVGYNIVNSRNVGAMRTLPNTRHESCTTSSNLAVHLHARIPKISFVVTVDQAERSVLARNILSAIYNAEPLMVFDMVLVLDGVFDTILENYFMNIPRVTVIKNEHTKGRAMSRMQGVAAVRGEIIVFIDSLTEMNVDWLSPLVLRIIESPKSVVLPVYDVIDHMTFKYYSLAELYRLGFDWSLKSHLEQFSSPYVIDSNPVTVFRTPLMSGNVFAMRRDFFLWLGQYETSFLEHSMDDLELSLRIWLCGGLIEIVPCSRVGVVNIRSSDSHASFNNYLRSAKRVAEVWLDEYKRFFYAVRPSARMQPIADISSMRKAKEKLKCRNFKWYLTNIYPQLQPLVTDELAFGNIRQGEYCLDLDPGQLPLIAKLRQCENEKNSQEWSWRKTGNIVSNGMCLTSNLIDMRTFVLVNFCKDLDNNQIWYRHEEKIVHMDTNLCLDAQHATTGLIISDCIKGKASQAWIISTEQSSEVNI</sequence>
<dbReference type="GO" id="GO:0000139">
    <property type="term" value="C:Golgi membrane"/>
    <property type="evidence" value="ECO:0007669"/>
    <property type="project" value="UniProtKB-SubCell"/>
</dbReference>
<dbReference type="PANTHER" id="PTHR11675">
    <property type="entry name" value="N-ACETYLGALACTOSAMINYLTRANSFERASE"/>
    <property type="match status" value="1"/>
</dbReference>
<protein>
    <recommendedName>
        <fullName evidence="5">Polypeptide N-acetylgalactosaminyltransferase</fullName>
        <ecNumber evidence="5">2.4.1.-</ecNumber>
    </recommendedName>
    <alternativeName>
        <fullName evidence="5">Protein-UDP acetylgalactosaminyltransferase</fullName>
    </alternativeName>
</protein>
<evidence type="ECO:0000256" key="1">
    <source>
        <dbReference type="ARBA" id="ARBA00004323"/>
    </source>
</evidence>
<keyword evidence="5" id="KW-0464">Manganese</keyword>
<dbReference type="Pfam" id="PF00652">
    <property type="entry name" value="Ricin_B_lectin"/>
    <property type="match status" value="1"/>
</dbReference>
<dbReference type="GO" id="GO:0006493">
    <property type="term" value="P:protein O-linked glycosylation"/>
    <property type="evidence" value="ECO:0007669"/>
    <property type="project" value="TreeGrafter"/>
</dbReference>
<dbReference type="Gene3D" id="3.90.550.10">
    <property type="entry name" value="Spore Coat Polysaccharide Biosynthesis Protein SpsA, Chain A"/>
    <property type="match status" value="1"/>
</dbReference>
<evidence type="ECO:0000313" key="8">
    <source>
        <dbReference type="Proteomes" id="UP000076420"/>
    </source>
</evidence>
<keyword evidence="3 5" id="KW-0333">Golgi apparatus</keyword>
<dbReference type="STRING" id="6526.A0A2C9KKY5"/>
<dbReference type="PROSITE" id="PS50231">
    <property type="entry name" value="RICIN_B_LECTIN"/>
    <property type="match status" value="1"/>
</dbReference>
<gene>
    <name evidence="7" type="primary">106078187</name>
</gene>
<reference evidence="7" key="1">
    <citation type="submission" date="2020-05" db="UniProtKB">
        <authorList>
            <consortium name="EnsemblMetazoa"/>
        </authorList>
    </citation>
    <scope>IDENTIFICATION</scope>
    <source>
        <strain evidence="7">BB02</strain>
    </source>
</reference>
<dbReference type="SUPFAM" id="SSF53448">
    <property type="entry name" value="Nucleotide-diphospho-sugar transferases"/>
    <property type="match status" value="1"/>
</dbReference>
<proteinExistence type="inferred from homology"/>
<name>A0A2C9KKY5_BIOGL</name>
<dbReference type="SMART" id="SM00458">
    <property type="entry name" value="RICIN"/>
    <property type="match status" value="1"/>
</dbReference>
<keyword evidence="5" id="KW-0808">Transferase</keyword>
<evidence type="ECO:0000256" key="2">
    <source>
        <dbReference type="ARBA" id="ARBA00022734"/>
    </source>
</evidence>
<dbReference type="EC" id="2.4.1.-" evidence="5"/>
<dbReference type="Gene3D" id="2.80.10.50">
    <property type="match status" value="1"/>
</dbReference>
<comment type="pathway">
    <text evidence="5">Protein modification; protein glycosylation.</text>
</comment>
<dbReference type="EnsemblMetazoa" id="BGLB020902-RC">
    <property type="protein sequence ID" value="BGLB020902-PC"/>
    <property type="gene ID" value="BGLB020902"/>
</dbReference>